<reference evidence="3 4" key="1">
    <citation type="submission" date="2016-11" db="EMBL/GenBank/DDBJ databases">
        <authorList>
            <person name="Jaros S."/>
            <person name="Januszkiewicz K."/>
            <person name="Wedrychowicz H."/>
        </authorList>
    </citation>
    <scope>NUCLEOTIDE SEQUENCE [LARGE SCALE GENOMIC DNA]</scope>
    <source>
        <strain evidence="3 4">BPI-34</strain>
    </source>
</reference>
<evidence type="ECO:0000313" key="4">
    <source>
        <dbReference type="Proteomes" id="UP000184280"/>
    </source>
</evidence>
<dbReference type="EMBL" id="FRCJ01000003">
    <property type="protein sequence ID" value="SHM36457.1"/>
    <property type="molecule type" value="Genomic_DNA"/>
</dbReference>
<protein>
    <submittedName>
        <fullName evidence="3">Uncharacterized protein</fullName>
    </submittedName>
</protein>
<feature type="compositionally biased region" description="Basic and acidic residues" evidence="1">
    <location>
        <begin position="127"/>
        <end position="136"/>
    </location>
</feature>
<keyword evidence="2" id="KW-0812">Transmembrane</keyword>
<evidence type="ECO:0000313" key="3">
    <source>
        <dbReference type="EMBL" id="SHM36457.1"/>
    </source>
</evidence>
<dbReference type="Proteomes" id="UP000184280">
    <property type="component" value="Unassembled WGS sequence"/>
</dbReference>
<dbReference type="OrthoDB" id="1078104at2"/>
<dbReference type="AlphaFoldDB" id="A0A1M7I7N5"/>
<keyword evidence="2" id="KW-1133">Transmembrane helix</keyword>
<feature type="region of interest" description="Disordered" evidence="1">
    <location>
        <begin position="100"/>
        <end position="136"/>
    </location>
</feature>
<sequence length="295" mass="33563">MSNINDIFERLKGQKPVISNPDELTDFIMDSLPDISEATEPTGARVVKMRWWMAAAASLIIIIGVGTIWMFDNEQPKLQKLTAQHSVVAPTPKVVADLKSTTKEYGESKSPATKKSGDLKTSVNTKVKTEEDKTEKQSHTAVISNLHYAVYTPEEDSAYQAPSRIDEFIAKLAEYNKVKAVAIDCKSDKGDSTIVSTAYVFEDTKELDLFGRLLQVACWYDTNTPGFLLNFSRQQFFFSLKDLRKREKYLWIAERINDQHILLFCVRSQIDTNISSTCIQDYREQLTNRNIHTLF</sequence>
<keyword evidence="2" id="KW-0472">Membrane</keyword>
<gene>
    <name evidence="3" type="ORF">SAMN04488494_1798</name>
</gene>
<evidence type="ECO:0000256" key="1">
    <source>
        <dbReference type="SAM" id="MobiDB-lite"/>
    </source>
</evidence>
<feature type="transmembrane region" description="Helical" evidence="2">
    <location>
        <begin position="51"/>
        <end position="71"/>
    </location>
</feature>
<evidence type="ECO:0000256" key="2">
    <source>
        <dbReference type="SAM" id="Phobius"/>
    </source>
</evidence>
<dbReference type="RefSeq" id="WP_073044628.1">
    <property type="nucleotide sequence ID" value="NZ_FOLF01000001.1"/>
</dbReference>
<accession>A0A1M7I7N5</accession>
<name>A0A1M7I7N5_XYLRU</name>
<organism evidence="3 4">
    <name type="scientific">Xylanibacter ruminicola</name>
    <name type="common">Prevotella ruminicola</name>
    <dbReference type="NCBI Taxonomy" id="839"/>
    <lineage>
        <taxon>Bacteria</taxon>
        <taxon>Pseudomonadati</taxon>
        <taxon>Bacteroidota</taxon>
        <taxon>Bacteroidia</taxon>
        <taxon>Bacteroidales</taxon>
        <taxon>Prevotellaceae</taxon>
        <taxon>Xylanibacter</taxon>
    </lineage>
</organism>
<proteinExistence type="predicted"/>